<proteinExistence type="inferred from homology"/>
<evidence type="ECO:0000256" key="12">
    <source>
        <dbReference type="ARBA" id="ARBA00035848"/>
    </source>
</evidence>
<comment type="catalytic activity">
    <reaction evidence="13">
        <text>(9Z)-octadecenoate + ATP + CoA = (9Z)-octadecenoyl-CoA + AMP + diphosphate</text>
        <dbReference type="Rhea" id="RHEA:33607"/>
        <dbReference type="ChEBI" id="CHEBI:30616"/>
        <dbReference type="ChEBI" id="CHEBI:30823"/>
        <dbReference type="ChEBI" id="CHEBI:33019"/>
        <dbReference type="ChEBI" id="CHEBI:57287"/>
        <dbReference type="ChEBI" id="CHEBI:57387"/>
        <dbReference type="ChEBI" id="CHEBI:456215"/>
    </reaction>
    <physiologicalReaction direction="left-to-right" evidence="13">
        <dbReference type="Rhea" id="RHEA:33608"/>
    </physiologicalReaction>
</comment>
<evidence type="ECO:0000256" key="13">
    <source>
        <dbReference type="ARBA" id="ARBA00036043"/>
    </source>
</evidence>
<accession>A0A8U0T3B3</accession>
<evidence type="ECO:0000256" key="11">
    <source>
        <dbReference type="ARBA" id="ARBA00026121"/>
    </source>
</evidence>
<evidence type="ECO:0000256" key="10">
    <source>
        <dbReference type="ARBA" id="ARBA00026113"/>
    </source>
</evidence>
<comment type="catalytic activity">
    <reaction evidence="19">
        <text>hexadecanoate + ATP + CoA = hexadecanoyl-CoA + AMP + diphosphate</text>
        <dbReference type="Rhea" id="RHEA:30751"/>
        <dbReference type="ChEBI" id="CHEBI:7896"/>
        <dbReference type="ChEBI" id="CHEBI:30616"/>
        <dbReference type="ChEBI" id="CHEBI:33019"/>
        <dbReference type="ChEBI" id="CHEBI:57287"/>
        <dbReference type="ChEBI" id="CHEBI:57379"/>
        <dbReference type="ChEBI" id="CHEBI:456215"/>
    </reaction>
    <physiologicalReaction direction="left-to-right" evidence="19">
        <dbReference type="Rhea" id="RHEA:30752"/>
    </physiologicalReaction>
</comment>
<evidence type="ECO:0000256" key="2">
    <source>
        <dbReference type="ARBA" id="ARBA00022490"/>
    </source>
</evidence>
<evidence type="ECO:0000256" key="9">
    <source>
        <dbReference type="ARBA" id="ARBA00024548"/>
    </source>
</evidence>
<dbReference type="GO" id="GO:0016020">
    <property type="term" value="C:membrane"/>
    <property type="evidence" value="ECO:0007669"/>
    <property type="project" value="TreeGrafter"/>
</dbReference>
<evidence type="ECO:0000256" key="3">
    <source>
        <dbReference type="ARBA" id="ARBA00022598"/>
    </source>
</evidence>
<dbReference type="KEGG" id="mpuf:101686059"/>
<comment type="catalytic activity">
    <reaction evidence="12">
        <text>(9Z,12Z)-octadecadienoate + ATP + CoA = (9Z,12Z)-octadecadienoyl-CoA + AMP + diphosphate</text>
        <dbReference type="Rhea" id="RHEA:33651"/>
        <dbReference type="ChEBI" id="CHEBI:30245"/>
        <dbReference type="ChEBI" id="CHEBI:30616"/>
        <dbReference type="ChEBI" id="CHEBI:33019"/>
        <dbReference type="ChEBI" id="CHEBI:57287"/>
        <dbReference type="ChEBI" id="CHEBI:57383"/>
        <dbReference type="ChEBI" id="CHEBI:456215"/>
    </reaction>
    <physiologicalReaction direction="left-to-right" evidence="12">
        <dbReference type="Rhea" id="RHEA:33652"/>
    </physiologicalReaction>
</comment>
<dbReference type="GeneID" id="101686059"/>
<evidence type="ECO:0000256" key="16">
    <source>
        <dbReference type="ARBA" id="ARBA00042118"/>
    </source>
</evidence>
<dbReference type="GO" id="GO:0047676">
    <property type="term" value="F:arachidonate-CoA ligase activity"/>
    <property type="evidence" value="ECO:0007669"/>
    <property type="project" value="UniProtKB-EC"/>
</dbReference>
<dbReference type="EC" id="6.2.1.3" evidence="11"/>
<dbReference type="AlphaFoldDB" id="A0A8U0T3B3"/>
<dbReference type="Proteomes" id="UP000000715">
    <property type="component" value="Unplaced"/>
</dbReference>
<evidence type="ECO:0000256" key="19">
    <source>
        <dbReference type="ARBA" id="ARBA00049139"/>
    </source>
</evidence>
<dbReference type="GO" id="GO:0005524">
    <property type="term" value="F:ATP binding"/>
    <property type="evidence" value="ECO:0007669"/>
    <property type="project" value="UniProtKB-KW"/>
</dbReference>
<evidence type="ECO:0000256" key="5">
    <source>
        <dbReference type="ARBA" id="ARBA00022832"/>
    </source>
</evidence>
<evidence type="ECO:0000256" key="6">
    <source>
        <dbReference type="ARBA" id="ARBA00022840"/>
    </source>
</evidence>
<keyword evidence="7" id="KW-0443">Lipid metabolism</keyword>
<dbReference type="PANTHER" id="PTHR43272">
    <property type="entry name" value="LONG-CHAIN-FATTY-ACID--COA LIGASE"/>
    <property type="match status" value="1"/>
</dbReference>
<evidence type="ECO:0000256" key="8">
    <source>
        <dbReference type="ARBA" id="ARBA00024484"/>
    </source>
</evidence>
<comment type="subcellular location">
    <subcellularLocation>
        <location evidence="1">Cytoplasm</location>
    </subcellularLocation>
</comment>
<evidence type="ECO:0000259" key="21">
    <source>
        <dbReference type="Pfam" id="PF00501"/>
    </source>
</evidence>
<keyword evidence="2" id="KW-0963">Cytoplasm</keyword>
<comment type="catalytic activity">
    <reaction evidence="8">
        <text>a long-chain fatty acid + ATP + CoA = a long-chain fatty acyl-CoA + AMP + diphosphate</text>
        <dbReference type="Rhea" id="RHEA:15421"/>
        <dbReference type="ChEBI" id="CHEBI:30616"/>
        <dbReference type="ChEBI" id="CHEBI:33019"/>
        <dbReference type="ChEBI" id="CHEBI:57287"/>
        <dbReference type="ChEBI" id="CHEBI:57560"/>
        <dbReference type="ChEBI" id="CHEBI:83139"/>
        <dbReference type="ChEBI" id="CHEBI:456215"/>
        <dbReference type="EC" id="6.2.1.3"/>
    </reaction>
    <physiologicalReaction direction="left-to-right" evidence="8">
        <dbReference type="Rhea" id="RHEA:15422"/>
    </physiologicalReaction>
</comment>
<comment type="similarity">
    <text evidence="14">Belongs to the ATP-dependent AMP-binding enzyme family. Bubblegum subfamily.</text>
</comment>
<keyword evidence="6" id="KW-0067">ATP-binding</keyword>
<evidence type="ECO:0000256" key="18">
    <source>
        <dbReference type="ARBA" id="ARBA00048666"/>
    </source>
</evidence>
<keyword evidence="5" id="KW-0276">Fatty acid metabolism</keyword>
<keyword evidence="3 23" id="KW-0436">Ligase</keyword>
<keyword evidence="4" id="KW-0547">Nucleotide-binding</keyword>
<evidence type="ECO:0000256" key="14">
    <source>
        <dbReference type="ARBA" id="ARBA00038034"/>
    </source>
</evidence>
<dbReference type="InterPro" id="IPR020845">
    <property type="entry name" value="AMP-binding_CS"/>
</dbReference>
<dbReference type="PANTHER" id="PTHR43272:SF101">
    <property type="entry name" value="ACYL-COA SYNTHETASE BUBBLEGUM FAMILY MEMBER 2-RELATED"/>
    <property type="match status" value="1"/>
</dbReference>
<dbReference type="RefSeq" id="XP_004771619.2">
    <property type="nucleotide sequence ID" value="XM_004771562.2"/>
</dbReference>
<dbReference type="Pfam" id="PF00501">
    <property type="entry name" value="AMP-binding"/>
    <property type="match status" value="1"/>
</dbReference>
<keyword evidence="22" id="KW-1185">Reference proteome</keyword>
<organism evidence="22 23">
    <name type="scientific">Mustela putorius furo</name>
    <name type="common">European domestic ferret</name>
    <name type="synonym">Mustela furo</name>
    <dbReference type="NCBI Taxonomy" id="9669"/>
    <lineage>
        <taxon>Eukaryota</taxon>
        <taxon>Metazoa</taxon>
        <taxon>Chordata</taxon>
        <taxon>Craniata</taxon>
        <taxon>Vertebrata</taxon>
        <taxon>Euteleostomi</taxon>
        <taxon>Mammalia</taxon>
        <taxon>Eutheria</taxon>
        <taxon>Laurasiatheria</taxon>
        <taxon>Carnivora</taxon>
        <taxon>Caniformia</taxon>
        <taxon>Musteloidea</taxon>
        <taxon>Mustelidae</taxon>
        <taxon>Mustelinae</taxon>
        <taxon>Mustela</taxon>
    </lineage>
</organism>
<feature type="compositionally biased region" description="Basic and acidic residues" evidence="20">
    <location>
        <begin position="1"/>
        <end position="10"/>
    </location>
</feature>
<evidence type="ECO:0000313" key="23">
    <source>
        <dbReference type="RefSeq" id="XP_004771619.2"/>
    </source>
</evidence>
<dbReference type="CDD" id="cd05933">
    <property type="entry name" value="ACSBG_like"/>
    <property type="match status" value="1"/>
</dbReference>
<evidence type="ECO:0000256" key="20">
    <source>
        <dbReference type="SAM" id="MobiDB-lite"/>
    </source>
</evidence>
<feature type="compositionally biased region" description="Basic and acidic residues" evidence="20">
    <location>
        <begin position="18"/>
        <end position="39"/>
    </location>
</feature>
<evidence type="ECO:0000256" key="7">
    <source>
        <dbReference type="ARBA" id="ARBA00023098"/>
    </source>
</evidence>
<sequence>MMTRTHDNAVKHGVSRPGKAENPKTQEVEIKDPEGDMSKNKVTPGLWTIHRDGEVILRLSKHGLGHETPVTIPDFFRESVKRFGAYPALATKNGEQWEVLNFNQYYAACRKAARALIKLGLQRFHGVGILGFNSIEWFIASLGAILAGGLCVGIYATNSAEACQYVISHAKVDILLVENDLQLRKILSIPQSRMEPLKVIVQYKPPMKGSSNNLYSWNDFMDLGNDIPDSQLDQIMESQRANQCAVIIYTSGTSGNPKGVMLSHDNITWTAGAVAKNSGLSCAAEKQEVVVSYLPLSHIAAQMMDMWLPMKIGAFTYFAQPDALKGTLIGTLKEVKPTIFLGVPRIWEKMQEMIKENSVKFSSLRKKVFSWGRVIGLKVNTKRMLGVHDTPGSYRMAKALVFSKVRSDLGLDNCHFSISGAAPLDQQTSQFFLSLDLPINEIYGMTESTGPHSMFSQNNYKIHSSCGKIMAGCKNMLYQQSKDGIGEICIWGRHVFMGYLEMEDVTMEVIDDEGWLHTGDLGHIDNHGYLYITGRIKEILIMAGGENVAPIPIENLVKEKIPIVSNAVLVGDRAKFLSVLLTLKCEVDRTNGEPLDKLSLEAIHFCRNLGSHVSTVSEILELQDPLVYKAIQRGIDAVNQEAISNTQRIHKWAILEKDFSVLHGELGPTTKIRRHFITQKYKKQIEKFYH</sequence>
<evidence type="ECO:0000256" key="4">
    <source>
        <dbReference type="ARBA" id="ARBA00022741"/>
    </source>
</evidence>
<dbReference type="SUPFAM" id="SSF56801">
    <property type="entry name" value="Acetyl-CoA synthetase-like"/>
    <property type="match status" value="1"/>
</dbReference>
<evidence type="ECO:0000256" key="15">
    <source>
        <dbReference type="ARBA" id="ARBA00040479"/>
    </source>
</evidence>
<evidence type="ECO:0000256" key="17">
    <source>
        <dbReference type="ARBA" id="ARBA00043192"/>
    </source>
</evidence>
<dbReference type="EC" id="6.2.1.15" evidence="10"/>
<dbReference type="Pfam" id="PF23562">
    <property type="entry name" value="AMP-binding_C_3"/>
    <property type="match status" value="1"/>
</dbReference>
<evidence type="ECO:0000256" key="1">
    <source>
        <dbReference type="ARBA" id="ARBA00004496"/>
    </source>
</evidence>
<name>A0A8U0T3B3_MUSPF</name>
<gene>
    <name evidence="23" type="primary">LOC101686059</name>
</gene>
<comment type="catalytic activity">
    <reaction evidence="18">
        <text>tetracosanoate + ATP + CoA = tetracosanoyl-CoA + AMP + diphosphate</text>
        <dbReference type="Rhea" id="RHEA:33639"/>
        <dbReference type="ChEBI" id="CHEBI:30616"/>
        <dbReference type="ChEBI" id="CHEBI:31014"/>
        <dbReference type="ChEBI" id="CHEBI:33019"/>
        <dbReference type="ChEBI" id="CHEBI:57287"/>
        <dbReference type="ChEBI" id="CHEBI:65052"/>
        <dbReference type="ChEBI" id="CHEBI:456215"/>
    </reaction>
    <physiologicalReaction direction="left-to-right" evidence="18">
        <dbReference type="Rhea" id="RHEA:33640"/>
    </physiologicalReaction>
</comment>
<dbReference type="PROSITE" id="PS00455">
    <property type="entry name" value="AMP_BINDING"/>
    <property type="match status" value="1"/>
</dbReference>
<dbReference type="InterPro" id="IPR042099">
    <property type="entry name" value="ANL_N_sf"/>
</dbReference>
<dbReference type="GO" id="GO:0005783">
    <property type="term" value="C:endoplasmic reticulum"/>
    <property type="evidence" value="ECO:0007669"/>
    <property type="project" value="TreeGrafter"/>
</dbReference>
<feature type="domain" description="AMP-dependent synthetase/ligase" evidence="21">
    <location>
        <begin position="76"/>
        <end position="500"/>
    </location>
</feature>
<dbReference type="OrthoDB" id="3633556at2759"/>
<comment type="catalytic activity">
    <reaction evidence="9">
        <text>(5Z,8Z,11Z,14Z)-eicosatetraenoate + ATP + CoA = (5Z,8Z,11Z,14Z)-eicosatetraenoyl-CoA + AMP + diphosphate</text>
        <dbReference type="Rhea" id="RHEA:19713"/>
        <dbReference type="ChEBI" id="CHEBI:30616"/>
        <dbReference type="ChEBI" id="CHEBI:32395"/>
        <dbReference type="ChEBI" id="CHEBI:33019"/>
        <dbReference type="ChEBI" id="CHEBI:57287"/>
        <dbReference type="ChEBI" id="CHEBI:57368"/>
        <dbReference type="ChEBI" id="CHEBI:456215"/>
        <dbReference type="EC" id="6.2.1.15"/>
    </reaction>
    <physiologicalReaction direction="left-to-right" evidence="9">
        <dbReference type="Rhea" id="RHEA:19714"/>
    </physiologicalReaction>
</comment>
<evidence type="ECO:0000313" key="22">
    <source>
        <dbReference type="Proteomes" id="UP000000715"/>
    </source>
</evidence>
<reference evidence="23" key="1">
    <citation type="submission" date="2025-08" db="UniProtKB">
        <authorList>
            <consortium name="RefSeq"/>
        </authorList>
    </citation>
    <scope>IDENTIFICATION</scope>
    <source>
        <tissue evidence="23">Brain</tissue>
    </source>
</reference>
<dbReference type="Gene3D" id="3.40.50.12780">
    <property type="entry name" value="N-terminal domain of ligase-like"/>
    <property type="match status" value="2"/>
</dbReference>
<feature type="region of interest" description="Disordered" evidence="20">
    <location>
        <begin position="1"/>
        <end position="40"/>
    </location>
</feature>
<protein>
    <recommendedName>
        <fullName evidence="15">Long-chain-fatty-acid--CoA ligase ACSBG2</fullName>
        <ecNumber evidence="10">6.2.1.15</ecNumber>
        <ecNumber evidence="11">6.2.1.3</ecNumber>
    </recommendedName>
    <alternativeName>
        <fullName evidence="17">Acyl-CoA synthetase bubblegum family member 2</fullName>
    </alternativeName>
    <alternativeName>
        <fullName evidence="16">Arachidonate--CoA ligase ACSBG2</fullName>
    </alternativeName>
</protein>
<dbReference type="InterPro" id="IPR000873">
    <property type="entry name" value="AMP-dep_synth/lig_dom"/>
</dbReference>